<reference evidence="3 7" key="1">
    <citation type="submission" date="2015-09" db="EMBL/GenBank/DDBJ databases">
        <authorList>
            <consortium name="Pathogen Informatics"/>
        </authorList>
    </citation>
    <scope>NUCLEOTIDE SEQUENCE [LARGE SCALE GENOMIC DNA]</scope>
    <source>
        <strain evidence="3 7">2789STDY5834960</strain>
    </source>
</reference>
<evidence type="ECO:0000313" key="8">
    <source>
        <dbReference type="Proteomes" id="UP000283586"/>
    </source>
</evidence>
<protein>
    <submittedName>
        <fullName evidence="4">CPBP family intramembrane metalloprotease</fullName>
    </submittedName>
    <submittedName>
        <fullName evidence="3">Exosortase E/protease, VPEID-CTERM system</fullName>
    </submittedName>
</protein>
<reference evidence="5 10" key="4">
    <citation type="submission" date="2019-10" db="EMBL/GenBank/DDBJ databases">
        <title>Roseburia spp. ameliorate alcoholic fatty liver via restoration of gut barrier function.</title>
        <authorList>
            <person name="Seo B."/>
            <person name="Ko G."/>
        </authorList>
    </citation>
    <scope>NUCLEOTIDE SEQUENCE [LARGE SCALE GENOMIC DNA]</scope>
    <source>
        <strain evidence="5 10">SNUG30017</strain>
    </source>
</reference>
<feature type="transmembrane region" description="Helical" evidence="1">
    <location>
        <begin position="154"/>
        <end position="173"/>
    </location>
</feature>
<sequence>MKQTKGFQIWQIIYPVGLYYVVSSLCYFALEILLGSADETYMLRQLVGDAVTIPVILKFYMADQNIRDTVYGKKKFRFSSEQAINIAVTVVSVAALGIAVNNIIAMTSLIQASEGFQTANQAFFAGAAVYEFLGSCFLIPIAEELLFRGVVYQRLKLMLGVAPAIICSALIFGLVHANLVQFLYAAVLGCLLAFLYEKTGFFYVPVLGHIAANTVSVVREETGWLSFGYTTDAKGIGFTAVMLVVAGAVIWGFWKWKKNVEFDERA</sequence>
<feature type="transmembrane region" description="Helical" evidence="1">
    <location>
        <begin position="235"/>
        <end position="254"/>
    </location>
</feature>
<feature type="transmembrane region" description="Helical" evidence="1">
    <location>
        <begin position="122"/>
        <end position="142"/>
    </location>
</feature>
<dbReference type="EMBL" id="WNAJ01000001">
    <property type="protein sequence ID" value="MTR83495.1"/>
    <property type="molecule type" value="Genomic_DNA"/>
</dbReference>
<keyword evidence="3" id="KW-0645">Protease</keyword>
<dbReference type="RefSeq" id="WP_006859067.1">
    <property type="nucleotide sequence ID" value="NZ_CABIYH010000003.1"/>
</dbReference>
<dbReference type="GO" id="GO:0004175">
    <property type="term" value="F:endopeptidase activity"/>
    <property type="evidence" value="ECO:0007669"/>
    <property type="project" value="UniProtKB-ARBA"/>
</dbReference>
<evidence type="ECO:0000313" key="10">
    <source>
        <dbReference type="Proteomes" id="UP000479531"/>
    </source>
</evidence>
<feature type="transmembrane region" description="Helical" evidence="1">
    <location>
        <begin position="83"/>
        <end position="110"/>
    </location>
</feature>
<dbReference type="STRING" id="166486.ERS852572_00505"/>
<keyword evidence="4" id="KW-0378">Hydrolase</keyword>
<dbReference type="PANTHER" id="PTHR36435">
    <property type="entry name" value="SLR1288 PROTEIN"/>
    <property type="match status" value="1"/>
</dbReference>
<evidence type="ECO:0000313" key="9">
    <source>
        <dbReference type="Proteomes" id="UP000478483"/>
    </source>
</evidence>
<dbReference type="GeneID" id="61434231"/>
<keyword evidence="4" id="KW-0482">Metalloprotease</keyword>
<dbReference type="OrthoDB" id="9782250at2"/>
<dbReference type="GO" id="GO:0006508">
    <property type="term" value="P:proteolysis"/>
    <property type="evidence" value="ECO:0007669"/>
    <property type="project" value="UniProtKB-KW"/>
</dbReference>
<dbReference type="EMBL" id="WGGT01000001">
    <property type="protein sequence ID" value="MVQ44341.1"/>
    <property type="molecule type" value="Genomic_DNA"/>
</dbReference>
<dbReference type="Pfam" id="PF02517">
    <property type="entry name" value="Rce1-like"/>
    <property type="match status" value="1"/>
</dbReference>
<dbReference type="PANTHER" id="PTHR36435:SF1">
    <property type="entry name" value="CAAX AMINO TERMINAL PROTEASE FAMILY PROTEIN"/>
    <property type="match status" value="1"/>
</dbReference>
<keyword evidence="1" id="KW-0472">Membrane</keyword>
<evidence type="ECO:0000313" key="3">
    <source>
        <dbReference type="EMBL" id="CUM79358.1"/>
    </source>
</evidence>
<evidence type="ECO:0000313" key="7">
    <source>
        <dbReference type="Proteomes" id="UP000095350"/>
    </source>
</evidence>
<dbReference type="PaxDb" id="166486-ERS852572_00505"/>
<accession>A0A173RQC8</accession>
<keyword evidence="1" id="KW-0812">Transmembrane</keyword>
<dbReference type="Proteomes" id="UP000479531">
    <property type="component" value="Unassembled WGS sequence"/>
</dbReference>
<reference evidence="6 8" key="2">
    <citation type="submission" date="2018-08" db="EMBL/GenBank/DDBJ databases">
        <title>A genome reference for cultivated species of the human gut microbiota.</title>
        <authorList>
            <person name="Zou Y."/>
            <person name="Xue W."/>
            <person name="Luo G."/>
        </authorList>
    </citation>
    <scope>NUCLEOTIDE SEQUENCE [LARGE SCALE GENOMIC DNA]</scope>
    <source>
        <strain evidence="6 8">AF31-21AC</strain>
    </source>
</reference>
<feature type="transmembrane region" description="Helical" evidence="1">
    <location>
        <begin position="42"/>
        <end position="62"/>
    </location>
</feature>
<dbReference type="InterPro" id="IPR052710">
    <property type="entry name" value="CAAX_protease"/>
</dbReference>
<dbReference type="Proteomes" id="UP000478483">
    <property type="component" value="Unassembled WGS sequence"/>
</dbReference>
<evidence type="ECO:0000256" key="1">
    <source>
        <dbReference type="SAM" id="Phobius"/>
    </source>
</evidence>
<dbReference type="InterPro" id="IPR003675">
    <property type="entry name" value="Rce1/LyrA-like_dom"/>
</dbReference>
<evidence type="ECO:0000313" key="5">
    <source>
        <dbReference type="EMBL" id="MVQ44341.1"/>
    </source>
</evidence>
<evidence type="ECO:0000313" key="4">
    <source>
        <dbReference type="EMBL" id="MTR83495.1"/>
    </source>
</evidence>
<dbReference type="Proteomes" id="UP000283586">
    <property type="component" value="Unassembled WGS sequence"/>
</dbReference>
<dbReference type="GO" id="GO:0080120">
    <property type="term" value="P:CAAX-box protein maturation"/>
    <property type="evidence" value="ECO:0007669"/>
    <property type="project" value="UniProtKB-ARBA"/>
</dbReference>
<proteinExistence type="predicted"/>
<feature type="transmembrane region" description="Helical" evidence="1">
    <location>
        <begin position="179"/>
        <end position="196"/>
    </location>
</feature>
<dbReference type="EMBL" id="CYXZ01000003">
    <property type="protein sequence ID" value="CUM79358.1"/>
    <property type="molecule type" value="Genomic_DNA"/>
</dbReference>
<feature type="transmembrane region" description="Helical" evidence="1">
    <location>
        <begin position="12"/>
        <end position="30"/>
    </location>
</feature>
<evidence type="ECO:0000259" key="2">
    <source>
        <dbReference type="Pfam" id="PF02517"/>
    </source>
</evidence>
<dbReference type="AlphaFoldDB" id="A0A173RQC8"/>
<feature type="domain" description="CAAX prenyl protease 2/Lysostaphin resistance protein A-like" evidence="2">
    <location>
        <begin position="129"/>
        <end position="215"/>
    </location>
</feature>
<gene>
    <name evidence="6" type="ORF">DWZ31_06095</name>
    <name evidence="3" type="ORF">ERS852572_00505</name>
    <name evidence="5" type="ORF">GCK47_01110</name>
    <name evidence="4" type="ORF">GMD50_00195</name>
</gene>
<reference evidence="4 9" key="3">
    <citation type="journal article" date="2019" name="Nat. Med.">
        <title>A library of human gut bacterial isolates paired with longitudinal multiomics data enables mechanistic microbiome research.</title>
        <authorList>
            <person name="Poyet M."/>
            <person name="Groussin M."/>
            <person name="Gibbons S.M."/>
            <person name="Avila-Pacheco J."/>
            <person name="Jiang X."/>
            <person name="Kearney S.M."/>
            <person name="Perrotta A.R."/>
            <person name="Berdy B."/>
            <person name="Zhao S."/>
            <person name="Lieberman T.D."/>
            <person name="Swanson P.K."/>
            <person name="Smith M."/>
            <person name="Roesemann S."/>
            <person name="Alexander J.E."/>
            <person name="Rich S.A."/>
            <person name="Livny J."/>
            <person name="Vlamakis H."/>
            <person name="Clish C."/>
            <person name="Bullock K."/>
            <person name="Deik A."/>
            <person name="Scott J."/>
            <person name="Pierce K.A."/>
            <person name="Xavier R.J."/>
            <person name="Alm E.J."/>
        </authorList>
    </citation>
    <scope>NUCLEOTIDE SEQUENCE [LARGE SCALE GENOMIC DNA]</scope>
    <source>
        <strain evidence="4 9">BIOML-A1</strain>
    </source>
</reference>
<name>A0A173RQC8_9FIRM</name>
<evidence type="ECO:0000313" key="6">
    <source>
        <dbReference type="EMBL" id="RHN10356.1"/>
    </source>
</evidence>
<keyword evidence="1" id="KW-1133">Transmembrane helix</keyword>
<dbReference type="GO" id="GO:0008237">
    <property type="term" value="F:metallopeptidase activity"/>
    <property type="evidence" value="ECO:0007669"/>
    <property type="project" value="UniProtKB-KW"/>
</dbReference>
<organism evidence="3 7">
    <name type="scientific">Roseburia intestinalis</name>
    <dbReference type="NCBI Taxonomy" id="166486"/>
    <lineage>
        <taxon>Bacteria</taxon>
        <taxon>Bacillati</taxon>
        <taxon>Bacillota</taxon>
        <taxon>Clostridia</taxon>
        <taxon>Lachnospirales</taxon>
        <taxon>Lachnospiraceae</taxon>
        <taxon>Roseburia</taxon>
    </lineage>
</organism>
<dbReference type="EMBL" id="QRQN01000005">
    <property type="protein sequence ID" value="RHN10356.1"/>
    <property type="molecule type" value="Genomic_DNA"/>
</dbReference>
<dbReference type="Proteomes" id="UP000095350">
    <property type="component" value="Unassembled WGS sequence"/>
</dbReference>